<keyword evidence="4" id="KW-1185">Reference proteome</keyword>
<protein>
    <recommendedName>
        <fullName evidence="2">F-box domain-containing protein</fullName>
    </recommendedName>
</protein>
<evidence type="ECO:0000259" key="2">
    <source>
        <dbReference type="PROSITE" id="PS50181"/>
    </source>
</evidence>
<reference evidence="3 4" key="1">
    <citation type="submission" date="2024-04" db="EMBL/GenBank/DDBJ databases">
        <title>Phyllosticta paracitricarpa is synonymous to the EU quarantine fungus P. citricarpa based on phylogenomic analyses.</title>
        <authorList>
            <consortium name="Lawrence Berkeley National Laboratory"/>
            <person name="Van Ingen-Buijs V.A."/>
            <person name="Van Westerhoven A.C."/>
            <person name="Haridas S."/>
            <person name="Skiadas P."/>
            <person name="Martin F."/>
            <person name="Groenewald J.Z."/>
            <person name="Crous P.W."/>
            <person name="Seidl M.F."/>
        </authorList>
    </citation>
    <scope>NUCLEOTIDE SEQUENCE [LARGE SCALE GENOMIC DNA]</scope>
    <source>
        <strain evidence="3 4">CBS 123374</strain>
    </source>
</reference>
<dbReference type="Proteomes" id="UP001492380">
    <property type="component" value="Unassembled WGS sequence"/>
</dbReference>
<dbReference type="Pfam" id="PF00646">
    <property type="entry name" value="F-box"/>
    <property type="match status" value="1"/>
</dbReference>
<evidence type="ECO:0000313" key="3">
    <source>
        <dbReference type="EMBL" id="KAK8243965.1"/>
    </source>
</evidence>
<feature type="domain" description="F-box" evidence="2">
    <location>
        <begin position="43"/>
        <end position="79"/>
    </location>
</feature>
<dbReference type="SUPFAM" id="SSF52047">
    <property type="entry name" value="RNI-like"/>
    <property type="match status" value="1"/>
</dbReference>
<sequence length="627" mass="71130">MSRSDPGSYKLPSKGISTCGLQTTMDCSETSDSRPPRGTASDQAALDLMPAEIFEQITDYLDLTDILSLRQVSKSAERLCIPRFARSCIDSMGWAPDSIWEEDDDMLLWIDVYRSTVMEVVATPRGLQKMRRLPRIQEILATIKTLSIHIYAGADEDGLEYWHSVVREECKSQEEPTTDTLLSLQDYMDDIAIQESELAAIESHSDVECFREAFEMFENLETVKIENLRVRNAKDLRWETWRYYSAASISREISRVSSAVLTAMAQTNNKISSLTFGDLQLWHTASRSGSQFCKWICDSFLMRWTEEFGACEPAAFDFLPACISEVPSNFTTFTSLRSLRATISGTDGESLGSLGKGPIQNLQGLGKLLRACPNLTKLHLDALKRTVCIEASSLVKKQICNEGILHPTTAFLGPSAISELAQSFRHGQLEHLYVSDFVAHPRDFAKLLDSQKPSLRMLKVSNGHLIEGEWAHCYKQLLDGFSLKELLLGPLFQLNRDHYKRSLLCDPPEWYRTYAENCWFVHDNTQGVEEQFGESRPDPQEALSALLENEKFDVGYYPSLSDLLNTTALGFPMDPTDPDALSALVRQFSEDYFGIDTSYDLSWLFGQEVLSYVKDWKEDPTWQHDWW</sequence>
<evidence type="ECO:0000313" key="4">
    <source>
        <dbReference type="Proteomes" id="UP001492380"/>
    </source>
</evidence>
<dbReference type="EMBL" id="JBBWRZ010000002">
    <property type="protein sequence ID" value="KAK8243965.1"/>
    <property type="molecule type" value="Genomic_DNA"/>
</dbReference>
<feature type="region of interest" description="Disordered" evidence="1">
    <location>
        <begin position="1"/>
        <end position="41"/>
    </location>
</feature>
<organism evidence="3 4">
    <name type="scientific">Phyllosticta capitalensis</name>
    <dbReference type="NCBI Taxonomy" id="121624"/>
    <lineage>
        <taxon>Eukaryota</taxon>
        <taxon>Fungi</taxon>
        <taxon>Dikarya</taxon>
        <taxon>Ascomycota</taxon>
        <taxon>Pezizomycotina</taxon>
        <taxon>Dothideomycetes</taxon>
        <taxon>Dothideomycetes incertae sedis</taxon>
        <taxon>Botryosphaeriales</taxon>
        <taxon>Phyllostictaceae</taxon>
        <taxon>Phyllosticta</taxon>
    </lineage>
</organism>
<accession>A0ABR1YZ21</accession>
<name>A0ABR1YZ21_9PEZI</name>
<proteinExistence type="predicted"/>
<comment type="caution">
    <text evidence="3">The sequence shown here is derived from an EMBL/GenBank/DDBJ whole genome shotgun (WGS) entry which is preliminary data.</text>
</comment>
<feature type="compositionally biased region" description="Polar residues" evidence="1">
    <location>
        <begin position="15"/>
        <end position="30"/>
    </location>
</feature>
<evidence type="ECO:0000256" key="1">
    <source>
        <dbReference type="SAM" id="MobiDB-lite"/>
    </source>
</evidence>
<dbReference type="InterPro" id="IPR001810">
    <property type="entry name" value="F-box_dom"/>
</dbReference>
<dbReference type="PROSITE" id="PS50181">
    <property type="entry name" value="FBOX"/>
    <property type="match status" value="1"/>
</dbReference>
<gene>
    <name evidence="3" type="ORF">HDK90DRAFT_139212</name>
</gene>
<dbReference type="InterPro" id="IPR036047">
    <property type="entry name" value="F-box-like_dom_sf"/>
</dbReference>
<dbReference type="SUPFAM" id="SSF81383">
    <property type="entry name" value="F-box domain"/>
    <property type="match status" value="1"/>
</dbReference>